<keyword evidence="1" id="KW-1133">Transmembrane helix</keyword>
<reference evidence="2" key="1">
    <citation type="submission" date="2020-11" db="EMBL/GenBank/DDBJ databases">
        <authorList>
            <person name="Tran Van P."/>
        </authorList>
    </citation>
    <scope>NUCLEOTIDE SEQUENCE</scope>
</reference>
<protein>
    <submittedName>
        <fullName evidence="2">Uncharacterized protein</fullName>
    </submittedName>
</protein>
<evidence type="ECO:0000313" key="2">
    <source>
        <dbReference type="EMBL" id="CAD7245542.1"/>
    </source>
</evidence>
<evidence type="ECO:0000256" key="1">
    <source>
        <dbReference type="SAM" id="Phobius"/>
    </source>
</evidence>
<dbReference type="AlphaFoldDB" id="A0A7R8XFZ9"/>
<feature type="transmembrane region" description="Helical" evidence="1">
    <location>
        <begin position="36"/>
        <end position="59"/>
    </location>
</feature>
<organism evidence="2">
    <name type="scientific">Darwinula stevensoni</name>
    <dbReference type="NCBI Taxonomy" id="69355"/>
    <lineage>
        <taxon>Eukaryota</taxon>
        <taxon>Metazoa</taxon>
        <taxon>Ecdysozoa</taxon>
        <taxon>Arthropoda</taxon>
        <taxon>Crustacea</taxon>
        <taxon>Oligostraca</taxon>
        <taxon>Ostracoda</taxon>
        <taxon>Podocopa</taxon>
        <taxon>Podocopida</taxon>
        <taxon>Darwinulocopina</taxon>
        <taxon>Darwinuloidea</taxon>
        <taxon>Darwinulidae</taxon>
        <taxon>Darwinula</taxon>
    </lineage>
</organism>
<accession>A0A7R8XFZ9</accession>
<proteinExistence type="predicted"/>
<gene>
    <name evidence="2" type="ORF">DSTB1V02_LOCUS5415</name>
</gene>
<keyword evidence="3" id="KW-1185">Reference proteome</keyword>
<dbReference type="EMBL" id="CAJPEV010000881">
    <property type="protein sequence ID" value="CAG0889272.1"/>
    <property type="molecule type" value="Genomic_DNA"/>
</dbReference>
<keyword evidence="1" id="KW-0472">Membrane</keyword>
<feature type="transmembrane region" description="Helical" evidence="1">
    <location>
        <begin position="79"/>
        <end position="100"/>
    </location>
</feature>
<name>A0A7R8XFZ9_9CRUS</name>
<evidence type="ECO:0000313" key="3">
    <source>
        <dbReference type="Proteomes" id="UP000677054"/>
    </source>
</evidence>
<sequence>MIRGHSGLFATLTEVKKNPQCIHCIRPGQTRRAAPVFYLSTMDLWKVFLVLGLFIPGAVPIFRQVEVDYLNDTVTLSPIQVMIVSLFLLFIAVLNWYGYLPIALTPILSPYASPTSIPYPLGRSNLAVGLNQGSPISQVIPMSSVKYYWDMSIAFATMDPKVCFQEFVCEINRAREKWHALKNTLEAEEQEDGKKSECKTLYQCPFGFDKIAHQIFGLRIPTS</sequence>
<keyword evidence="1" id="KW-0812">Transmembrane</keyword>
<dbReference type="EMBL" id="LR900398">
    <property type="protein sequence ID" value="CAD7245542.1"/>
    <property type="molecule type" value="Genomic_DNA"/>
</dbReference>
<dbReference type="Proteomes" id="UP000677054">
    <property type="component" value="Unassembled WGS sequence"/>
</dbReference>